<dbReference type="SUPFAM" id="SSF56112">
    <property type="entry name" value="Protein kinase-like (PK-like)"/>
    <property type="match status" value="1"/>
</dbReference>
<dbReference type="InterPro" id="IPR011009">
    <property type="entry name" value="Kinase-like_dom_sf"/>
</dbReference>
<dbReference type="GO" id="GO:0005886">
    <property type="term" value="C:plasma membrane"/>
    <property type="evidence" value="ECO:0000318"/>
    <property type="project" value="GO_Central"/>
</dbReference>
<dbReference type="InterPro" id="IPR020635">
    <property type="entry name" value="Tyr_kinase_cat_dom"/>
</dbReference>
<evidence type="ECO:0000256" key="2">
    <source>
        <dbReference type="ARBA" id="ARBA00022840"/>
    </source>
</evidence>
<dbReference type="Pfam" id="PF07714">
    <property type="entry name" value="PK_Tyr_Ser-Thr"/>
    <property type="match status" value="1"/>
</dbReference>
<keyword evidence="3" id="KW-1185">Reference proteome</keyword>
<dbReference type="eggNOG" id="ENOG502QQPF">
    <property type="taxonomic scope" value="Eukaryota"/>
</dbReference>
<dbReference type="Proteomes" id="UP000189703">
    <property type="component" value="Unplaced"/>
</dbReference>
<dbReference type="GeneID" id="104590369"/>
<dbReference type="GO" id="GO:0005524">
    <property type="term" value="F:ATP binding"/>
    <property type="evidence" value="ECO:0007669"/>
    <property type="project" value="UniProtKB-KW"/>
</dbReference>
<dbReference type="PROSITE" id="PS00109">
    <property type="entry name" value="PROTEIN_KINASE_TYR"/>
    <property type="match status" value="1"/>
</dbReference>
<dbReference type="OrthoDB" id="5279713at2759"/>
<dbReference type="OMA" id="NTHEMAV"/>
<dbReference type="Gene3D" id="1.10.510.10">
    <property type="entry name" value="Transferase(Phosphotransferase) domain 1"/>
    <property type="match status" value="1"/>
</dbReference>
<dbReference type="InterPro" id="IPR001245">
    <property type="entry name" value="Ser-Thr/Tyr_kinase_cat_dom"/>
</dbReference>
<gene>
    <name evidence="4" type="primary">LOC104590369</name>
</gene>
<keyword evidence="2" id="KW-0067">ATP-binding</keyword>
<reference evidence="4" key="1">
    <citation type="submission" date="2025-08" db="UniProtKB">
        <authorList>
            <consortium name="RefSeq"/>
        </authorList>
    </citation>
    <scope>IDENTIFICATION</scope>
</reference>
<dbReference type="PANTHER" id="PTHR27005:SF168">
    <property type="entry name" value="WALL-ASSOCIATED RECEPTOR KINASE 17"/>
    <property type="match status" value="1"/>
</dbReference>
<evidence type="ECO:0000313" key="4">
    <source>
        <dbReference type="RefSeq" id="XP_010247306.1"/>
    </source>
</evidence>
<accession>A0A1U7Z8H4</accession>
<dbReference type="InterPro" id="IPR008266">
    <property type="entry name" value="Tyr_kinase_AS"/>
</dbReference>
<dbReference type="Gene3D" id="3.30.200.20">
    <property type="entry name" value="Phosphorylase Kinase, domain 1"/>
    <property type="match status" value="1"/>
</dbReference>
<dbReference type="GO" id="GO:0007166">
    <property type="term" value="P:cell surface receptor signaling pathway"/>
    <property type="evidence" value="ECO:0000318"/>
    <property type="project" value="GO_Central"/>
</dbReference>
<dbReference type="SMART" id="SM00219">
    <property type="entry name" value="TyrKc"/>
    <property type="match status" value="1"/>
</dbReference>
<keyword evidence="1" id="KW-0547">Nucleotide-binding</keyword>
<sequence length="293" mass="33653">MNTHEMAVLIQLNHRNVVKLVGCCLETEIPIQVYEFVLSNGLLSERIRIHKSISGREILPWESRLRIASEIADAVTYIHTAAARPIIHRDIASHNIILDERFVPRLFAFELSLWIPLGETSVQTDCVRGTKGAMAPETWRTAIYTEKADVYDFGIILLEILAGMSYCEMLRTLDDIERRLDEMNSSSNSDNCNLQSTTLSVESRYGERVIQINLPEDYAISDEEGRRLILMANLFLEGRREQQTACLELSFRCTKDNPEERPMMEEVAKELRRIRKFKIANEVEHDKGDTSHV</sequence>
<name>A0A1U7Z8H4_NELNU</name>
<dbReference type="PANTHER" id="PTHR27005">
    <property type="entry name" value="WALL-ASSOCIATED RECEPTOR KINASE-LIKE 21"/>
    <property type="match status" value="1"/>
</dbReference>
<dbReference type="InterPro" id="IPR000719">
    <property type="entry name" value="Prot_kinase_dom"/>
</dbReference>
<proteinExistence type="predicted"/>
<dbReference type="PROSITE" id="PS50011">
    <property type="entry name" value="PROTEIN_KINASE_DOM"/>
    <property type="match status" value="1"/>
</dbReference>
<dbReference type="RefSeq" id="XP_010247306.1">
    <property type="nucleotide sequence ID" value="XM_010249004.2"/>
</dbReference>
<dbReference type="AlphaFoldDB" id="A0A1U7Z8H4"/>
<evidence type="ECO:0000256" key="1">
    <source>
        <dbReference type="ARBA" id="ARBA00022741"/>
    </source>
</evidence>
<dbReference type="InterPro" id="IPR045274">
    <property type="entry name" value="WAK-like"/>
</dbReference>
<dbReference type="GO" id="GO:0004713">
    <property type="term" value="F:protein tyrosine kinase activity"/>
    <property type="evidence" value="ECO:0007669"/>
    <property type="project" value="InterPro"/>
</dbReference>
<organism evidence="3 4">
    <name type="scientific">Nelumbo nucifera</name>
    <name type="common">Sacred lotus</name>
    <dbReference type="NCBI Taxonomy" id="4432"/>
    <lineage>
        <taxon>Eukaryota</taxon>
        <taxon>Viridiplantae</taxon>
        <taxon>Streptophyta</taxon>
        <taxon>Embryophyta</taxon>
        <taxon>Tracheophyta</taxon>
        <taxon>Spermatophyta</taxon>
        <taxon>Magnoliopsida</taxon>
        <taxon>Proteales</taxon>
        <taxon>Nelumbonaceae</taxon>
        <taxon>Nelumbo</taxon>
    </lineage>
</organism>
<protein>
    <submittedName>
        <fullName evidence="4">Wall-associated receptor kinase-like 1</fullName>
    </submittedName>
</protein>
<dbReference type="KEGG" id="nnu:104590369"/>
<evidence type="ECO:0000313" key="3">
    <source>
        <dbReference type="Proteomes" id="UP000189703"/>
    </source>
</evidence>